<evidence type="ECO:0000256" key="1">
    <source>
        <dbReference type="SAM" id="SignalP"/>
    </source>
</evidence>
<comment type="caution">
    <text evidence="2">The sequence shown here is derived from an EMBL/GenBank/DDBJ whole genome shotgun (WGS) entry which is preliminary data.</text>
</comment>
<feature type="signal peptide" evidence="1">
    <location>
        <begin position="1"/>
        <end position="28"/>
    </location>
</feature>
<proteinExistence type="predicted"/>
<evidence type="ECO:0000313" key="3">
    <source>
        <dbReference type="Proteomes" id="UP000319836"/>
    </source>
</evidence>
<keyword evidence="1" id="KW-0732">Signal</keyword>
<dbReference type="AlphaFoldDB" id="A0A538TYS6"/>
<dbReference type="Proteomes" id="UP000319836">
    <property type="component" value="Unassembled WGS sequence"/>
</dbReference>
<reference evidence="2 3" key="1">
    <citation type="journal article" date="2019" name="Nat. Microbiol.">
        <title>Mediterranean grassland soil C-N compound turnover is dependent on rainfall and depth, and is mediated by genomically divergent microorganisms.</title>
        <authorList>
            <person name="Diamond S."/>
            <person name="Andeer P.F."/>
            <person name="Li Z."/>
            <person name="Crits-Christoph A."/>
            <person name="Burstein D."/>
            <person name="Anantharaman K."/>
            <person name="Lane K.R."/>
            <person name="Thomas B.C."/>
            <person name="Pan C."/>
            <person name="Northen T.R."/>
            <person name="Banfield J.F."/>
        </authorList>
    </citation>
    <scope>NUCLEOTIDE SEQUENCE [LARGE SCALE GENOMIC DNA]</scope>
    <source>
        <strain evidence="2">WS_10</strain>
    </source>
</reference>
<dbReference type="EMBL" id="VBPA01000383">
    <property type="protein sequence ID" value="TMQ68806.1"/>
    <property type="molecule type" value="Genomic_DNA"/>
</dbReference>
<dbReference type="Pfam" id="PF06727">
    <property type="entry name" value="DUF1207"/>
    <property type="match status" value="1"/>
</dbReference>
<accession>A0A538TYS6</accession>
<evidence type="ECO:0000313" key="2">
    <source>
        <dbReference type="EMBL" id="TMQ68806.1"/>
    </source>
</evidence>
<name>A0A538TYS6_UNCEI</name>
<organism evidence="2 3">
    <name type="scientific">Eiseniibacteriota bacterium</name>
    <dbReference type="NCBI Taxonomy" id="2212470"/>
    <lineage>
        <taxon>Bacteria</taxon>
        <taxon>Candidatus Eiseniibacteriota</taxon>
    </lineage>
</organism>
<protein>
    <submittedName>
        <fullName evidence="2">DUF1207 domain-containing protein</fullName>
    </submittedName>
</protein>
<gene>
    <name evidence="2" type="ORF">E6K80_13805</name>
</gene>
<feature type="chain" id="PRO_5021763740" evidence="1">
    <location>
        <begin position="29"/>
        <end position="307"/>
    </location>
</feature>
<sequence length="307" mass="32801">MKEARMGRRTSLAAFMLLALLGASPARASHVSGRCDTGIPSDEEIGFDWFPRGDVFCSLIADPKSDGSFASYLRGSSNSALGTDLASLGVGDRIDLFRINGPILGEGIQLGVSGNVYAQFDVNTPSDDLINADYLVGLPLTMRLGPVSGRVRLYHQSSHLGDEYLLRPGVQRENFSFESVETIASLELGALRVYGGGEVLFDRTPGTSASRVAHGGLELREGGGLAKRGTLGNVRLVGGLDLKAAEERNWDVAWSARAGFELGPGSGTSHRTRRLSLLGEYYNGPSPYGQFFLDQVAYYGIGIHVGP</sequence>
<dbReference type="InterPro" id="IPR009599">
    <property type="entry name" value="DUF1207"/>
</dbReference>